<evidence type="ECO:0000259" key="5">
    <source>
        <dbReference type="Pfam" id="PF07159"/>
    </source>
</evidence>
<evidence type="ECO:0000313" key="6">
    <source>
        <dbReference type="EMBL" id="AAI18843.1"/>
    </source>
</evidence>
<dbReference type="PANTHER" id="PTHR12422">
    <property type="entry name" value="GH09096P"/>
    <property type="match status" value="1"/>
</dbReference>
<comment type="subcellular location">
    <subcellularLocation>
        <location evidence="1">Membrane</location>
        <topology evidence="1">Lipid-anchor</topology>
    </subcellularLocation>
</comment>
<keyword evidence="3" id="KW-0472">Membrane</keyword>
<dbReference type="EMBL" id="BC118842">
    <property type="protein sequence ID" value="AAI18843.1"/>
    <property type="molecule type" value="mRNA"/>
</dbReference>
<dbReference type="GO" id="GO:0016020">
    <property type="term" value="C:membrane"/>
    <property type="evidence" value="ECO:0007669"/>
    <property type="project" value="UniProtKB-SubCell"/>
</dbReference>
<evidence type="ECO:0000256" key="1">
    <source>
        <dbReference type="ARBA" id="ARBA00004635"/>
    </source>
</evidence>
<dbReference type="InterPro" id="IPR009828">
    <property type="entry name" value="CYRIA/CYRIB_Rac1-bd"/>
</dbReference>
<organism evidence="6">
    <name type="scientific">Xenopus tropicalis</name>
    <name type="common">Western clawed frog</name>
    <name type="synonym">Silurana tropicalis</name>
    <dbReference type="NCBI Taxonomy" id="8364"/>
    <lineage>
        <taxon>Eukaryota</taxon>
        <taxon>Metazoa</taxon>
        <taxon>Chordata</taxon>
        <taxon>Craniata</taxon>
        <taxon>Vertebrata</taxon>
        <taxon>Euteleostomi</taxon>
        <taxon>Amphibia</taxon>
        <taxon>Batrachia</taxon>
        <taxon>Anura</taxon>
        <taxon>Pipoidea</taxon>
        <taxon>Pipidae</taxon>
        <taxon>Xenopodinae</taxon>
        <taxon>Xenopus</taxon>
        <taxon>Silurana</taxon>
    </lineage>
</organism>
<reference evidence="6" key="1">
    <citation type="submission" date="2006-07" db="EMBL/GenBank/DDBJ databases">
        <authorList>
            <consortium name="NIH - Xenopus Gene Collection (XGC) project"/>
        </authorList>
    </citation>
    <scope>NUCLEOTIDE SEQUENCE [LARGE SCALE MRNA]</scope>
    <source>
        <tissue evidence="6">Brain</tissue>
    </source>
</reference>
<dbReference type="GO" id="GO:0030833">
    <property type="term" value="P:regulation of actin filament polymerization"/>
    <property type="evidence" value="ECO:0007669"/>
    <property type="project" value="InterPro"/>
</dbReference>
<dbReference type="Pfam" id="PF07159">
    <property type="entry name" value="CYRIA-B_Rac1-bd"/>
    <property type="match status" value="1"/>
</dbReference>
<dbReference type="AlphaFoldDB" id="Q0VFG0"/>
<dbReference type="InterPro" id="IPR039789">
    <property type="entry name" value="CYRI"/>
</dbReference>
<protein>
    <submittedName>
        <fullName evidence="6">Fam49b protein</fullName>
    </submittedName>
</protein>
<comment type="similarity">
    <text evidence="2">Belongs to the CYRI family.</text>
</comment>
<gene>
    <name evidence="6" type="primary">fam49b</name>
</gene>
<accession>Q0VFG0</accession>
<keyword evidence="4" id="KW-0449">Lipoprotein</keyword>
<evidence type="ECO:0000256" key="4">
    <source>
        <dbReference type="ARBA" id="ARBA00023288"/>
    </source>
</evidence>
<evidence type="ECO:0000256" key="3">
    <source>
        <dbReference type="ARBA" id="ARBA00023136"/>
    </source>
</evidence>
<feature type="domain" description="CYRIA/CYRIB Rac1 binding" evidence="5">
    <location>
        <begin position="33"/>
        <end position="73"/>
    </location>
</feature>
<name>Q0VFG0_XENTR</name>
<evidence type="ECO:0000256" key="2">
    <source>
        <dbReference type="ARBA" id="ARBA00005778"/>
    </source>
</evidence>
<proteinExistence type="evidence at transcript level"/>
<sequence length="111" mass="12318">MYQTSLSLALSPLSLPLTPCRRPRVNLLSCCLDAQPSESEKEVYNQVNVVLKDAEGILDHLQSYRGAGHEIREVSYSCSLSVSPKNIRPVICIEPLLAPRGNKRFIQIGKP</sequence>
<dbReference type="GO" id="GO:0031267">
    <property type="term" value="F:small GTPase binding"/>
    <property type="evidence" value="ECO:0007669"/>
    <property type="project" value="InterPro"/>
</dbReference>